<evidence type="ECO:0000256" key="2">
    <source>
        <dbReference type="SAM" id="Phobius"/>
    </source>
</evidence>
<keyword evidence="4" id="KW-1185">Reference proteome</keyword>
<proteinExistence type="predicted"/>
<dbReference type="Gene3D" id="2.60.40.10">
    <property type="entry name" value="Immunoglobulins"/>
    <property type="match status" value="1"/>
</dbReference>
<dbReference type="Gene3D" id="2.120.10.70">
    <property type="entry name" value="Fucose-specific lectin"/>
    <property type="match status" value="1"/>
</dbReference>
<dbReference type="InterPro" id="IPR008964">
    <property type="entry name" value="Invasin/intimin_cell_adhesion"/>
</dbReference>
<dbReference type="InterPro" id="IPR013783">
    <property type="entry name" value="Ig-like_fold"/>
</dbReference>
<keyword evidence="2" id="KW-1133">Transmembrane helix</keyword>
<feature type="transmembrane region" description="Helical" evidence="2">
    <location>
        <begin position="12"/>
        <end position="33"/>
    </location>
</feature>
<evidence type="ECO:0000313" key="3">
    <source>
        <dbReference type="EMBL" id="MFC7058777.1"/>
    </source>
</evidence>
<comment type="caution">
    <text evidence="3">The sequence shown here is derived from an EMBL/GenBank/DDBJ whole genome shotgun (WGS) entry which is preliminary data.</text>
</comment>
<evidence type="ECO:0000256" key="1">
    <source>
        <dbReference type="SAM" id="MobiDB-lite"/>
    </source>
</evidence>
<sequence>MRFLRDDRGQAIQIGAVLIFGLIVVFLALYQGFVVPNQNEEIEFNHNQQLQSELTDMRSAIISMPGETTTRSVSVGLGLRYPSRAVFVNPGPVSGTLRTSGTTDEAVNLTIENATASGEIGDFWNDTAAYNTGAIEYRPGYNIFASAPRTAYEHSVLYNDFGENTTLPITDQSIVDGNRITLVTLNGTFSQSRIGDTALDFEPVSTETRRVEIFNQSSPITLKLPTRMNESEWEAVFDEEMNASGGNVKNISETALPGVEDFSLLEVTLKPGTYSLRMAKVGFGTNVEQTREAYLTDIEGDGAEIQTGETQTLTLEVRDEFNKPIGGVTVNGSAENGNFTGPDSKTVTKQTDSEGQVTVEYEARNTGNNAINFTIEAGYQPSPDGSHAAGTKENVTMTVQVNDPPESVGGGNGTSAFDVEWLDPDPNDNFETECDNKSCTLNYTEAQQLDLTLNTTAQNAPVDFAVSNSSVGTLNRSNGTTDSNGEVPVTFQPQANGTVDVYGWTGGGGDSIEITVKNYQQGNQQLGLAGKAVFVKKGGSGKVQLANSSTTTELGGNADIIGPFTTGLDSDNLGKIPYINGDNDEIRLINEGGNDELLMDGVGLPTQKSLLAVGDWDGNPTSVYFADSNRESIYRQDKGRATDNPELVLDDSNGDGVRAVLGVADITGDGDEELVFENDNDKLSYLKSENGSPTEITITGRDIGENNAPGIGRPADFNNDGEARIPVVDGNNNLVLVASDGTATEIVSGDVTKAPIAPVDWDDDGDLEIVYLDGNDLKYVDNPLGSAQVSTISTNTASDSAGVT</sequence>
<reference evidence="3 4" key="1">
    <citation type="journal article" date="2019" name="Int. J. Syst. Evol. Microbiol.">
        <title>The Global Catalogue of Microorganisms (GCM) 10K type strain sequencing project: providing services to taxonomists for standard genome sequencing and annotation.</title>
        <authorList>
            <consortium name="The Broad Institute Genomics Platform"/>
            <consortium name="The Broad Institute Genome Sequencing Center for Infectious Disease"/>
            <person name="Wu L."/>
            <person name="Ma J."/>
        </authorList>
    </citation>
    <scope>NUCLEOTIDE SEQUENCE [LARGE SCALE GENOMIC DNA]</scope>
    <source>
        <strain evidence="3 4">JCM 30072</strain>
    </source>
</reference>
<accession>A0ABD5W7S3</accession>
<protein>
    <submittedName>
        <fullName evidence="3">Ig-like domain-containing protein</fullName>
    </submittedName>
</protein>
<dbReference type="Proteomes" id="UP001596445">
    <property type="component" value="Unassembled WGS sequence"/>
</dbReference>
<gene>
    <name evidence="3" type="ORF">ACFQQG_12040</name>
</gene>
<feature type="region of interest" description="Disordered" evidence="1">
    <location>
        <begin position="332"/>
        <end position="354"/>
    </location>
</feature>
<keyword evidence="2" id="KW-0472">Membrane</keyword>
<evidence type="ECO:0000313" key="4">
    <source>
        <dbReference type="Proteomes" id="UP001596445"/>
    </source>
</evidence>
<dbReference type="EMBL" id="JBHSZI010000001">
    <property type="protein sequence ID" value="MFC7058777.1"/>
    <property type="molecule type" value="Genomic_DNA"/>
</dbReference>
<organism evidence="3 4">
    <name type="scientific">Halovenus salina</name>
    <dbReference type="NCBI Taxonomy" id="1510225"/>
    <lineage>
        <taxon>Archaea</taxon>
        <taxon>Methanobacteriati</taxon>
        <taxon>Methanobacteriota</taxon>
        <taxon>Stenosarchaea group</taxon>
        <taxon>Halobacteria</taxon>
        <taxon>Halobacteriales</taxon>
        <taxon>Haloarculaceae</taxon>
        <taxon>Halovenus</taxon>
    </lineage>
</organism>
<dbReference type="InterPro" id="IPR028994">
    <property type="entry name" value="Integrin_alpha_N"/>
</dbReference>
<dbReference type="RefSeq" id="WP_267161505.1">
    <property type="nucleotide sequence ID" value="NZ_CP112972.1"/>
</dbReference>
<name>A0ABD5W7S3_9EURY</name>
<dbReference type="SUPFAM" id="SSF69318">
    <property type="entry name" value="Integrin alpha N-terminal domain"/>
    <property type="match status" value="1"/>
</dbReference>
<keyword evidence="2" id="KW-0812">Transmembrane</keyword>
<dbReference type="GeneID" id="76630813"/>
<dbReference type="AlphaFoldDB" id="A0ABD5W7S3"/>
<dbReference type="SUPFAM" id="SSF49373">
    <property type="entry name" value="Invasin/intimin cell-adhesion fragments"/>
    <property type="match status" value="1"/>
</dbReference>